<sequence length="294" mass="33733">MHMVSRYGIFCKVIENGNFTKVAKEVGYSQSAISQSIKALEQELGTILIDRKKEGITLTDDGKSFYPYIQAIFHAELSLKQKQQEMKGLEHSVIRIGTFTSVSRNILPQLMKSFKSLYPTVNFVLKQGEYTSIKKWILHGEIDFGFVNSDVVSGINMEFLYRDEMMAVLPKHHKLANLPIISLDQLAKESFILLDEGRHSVIMHAFTDYKLEPQIEYKVYDDYSILAMVKQGLGISAMYSLVLNGFEDGLAIRPIKEHPERNVALAWQNWDTMSLASRKFVEFIKENFVFVQEK</sequence>
<keyword evidence="4" id="KW-0804">Transcription</keyword>
<accession>A0A378NVH1</accession>
<protein>
    <submittedName>
        <fullName evidence="6">HTH-type transcriptional activator CmpR</fullName>
    </submittedName>
</protein>
<dbReference type="Pfam" id="PF00126">
    <property type="entry name" value="HTH_1"/>
    <property type="match status" value="1"/>
</dbReference>
<dbReference type="SUPFAM" id="SSF53850">
    <property type="entry name" value="Periplasmic binding protein-like II"/>
    <property type="match status" value="1"/>
</dbReference>
<dbReference type="InterPro" id="IPR005119">
    <property type="entry name" value="LysR_subst-bd"/>
</dbReference>
<dbReference type="PROSITE" id="PS50931">
    <property type="entry name" value="HTH_LYSR"/>
    <property type="match status" value="1"/>
</dbReference>
<dbReference type="PRINTS" id="PR00039">
    <property type="entry name" value="HTHLYSR"/>
</dbReference>
<dbReference type="EMBL" id="UGPP01000001">
    <property type="protein sequence ID" value="STY72372.1"/>
    <property type="molecule type" value="Genomic_DNA"/>
</dbReference>
<evidence type="ECO:0000256" key="1">
    <source>
        <dbReference type="ARBA" id="ARBA00009437"/>
    </source>
</evidence>
<gene>
    <name evidence="6" type="primary">cmpR_2</name>
    <name evidence="6" type="ORF">NCTC10571_02566</name>
</gene>
<evidence type="ECO:0000256" key="2">
    <source>
        <dbReference type="ARBA" id="ARBA00023015"/>
    </source>
</evidence>
<evidence type="ECO:0000259" key="5">
    <source>
        <dbReference type="PROSITE" id="PS50931"/>
    </source>
</evidence>
<keyword evidence="2" id="KW-0805">Transcription regulation</keyword>
<dbReference type="Proteomes" id="UP000255234">
    <property type="component" value="Unassembled WGS sequence"/>
</dbReference>
<feature type="domain" description="HTH lysR-type" evidence="5">
    <location>
        <begin position="9"/>
        <end position="59"/>
    </location>
</feature>
<evidence type="ECO:0000256" key="4">
    <source>
        <dbReference type="ARBA" id="ARBA00023163"/>
    </source>
</evidence>
<evidence type="ECO:0000313" key="6">
    <source>
        <dbReference type="EMBL" id="STY72372.1"/>
    </source>
</evidence>
<dbReference type="Gene3D" id="1.10.10.10">
    <property type="entry name" value="Winged helix-like DNA-binding domain superfamily/Winged helix DNA-binding domain"/>
    <property type="match status" value="1"/>
</dbReference>
<dbReference type="Pfam" id="PF03466">
    <property type="entry name" value="LysR_substrate"/>
    <property type="match status" value="1"/>
</dbReference>
<dbReference type="AlphaFoldDB" id="A0A378NVH1"/>
<dbReference type="InterPro" id="IPR000847">
    <property type="entry name" value="LysR_HTH_N"/>
</dbReference>
<evidence type="ECO:0000313" key="7">
    <source>
        <dbReference type="Proteomes" id="UP000255234"/>
    </source>
</evidence>
<dbReference type="GO" id="GO:0003700">
    <property type="term" value="F:DNA-binding transcription factor activity"/>
    <property type="evidence" value="ECO:0007669"/>
    <property type="project" value="InterPro"/>
</dbReference>
<reference evidence="6 7" key="1">
    <citation type="submission" date="2018-06" db="EMBL/GenBank/DDBJ databases">
        <authorList>
            <consortium name="Pathogen Informatics"/>
            <person name="Doyle S."/>
        </authorList>
    </citation>
    <scope>NUCLEOTIDE SEQUENCE [LARGE SCALE GENOMIC DNA]</scope>
    <source>
        <strain evidence="6 7">NCTC10571</strain>
    </source>
</reference>
<dbReference type="PANTHER" id="PTHR30419">
    <property type="entry name" value="HTH-TYPE TRANSCRIPTIONAL REGULATOR YBHD"/>
    <property type="match status" value="1"/>
</dbReference>
<proteinExistence type="inferred from homology"/>
<name>A0A378NVH1_9FIRM</name>
<dbReference type="CDD" id="cd05466">
    <property type="entry name" value="PBP2_LTTR_substrate"/>
    <property type="match status" value="1"/>
</dbReference>
<dbReference type="InterPro" id="IPR036390">
    <property type="entry name" value="WH_DNA-bd_sf"/>
</dbReference>
<dbReference type="InterPro" id="IPR050950">
    <property type="entry name" value="HTH-type_LysR_regulators"/>
</dbReference>
<keyword evidence="3" id="KW-0238">DNA-binding</keyword>
<organism evidence="6 7">
    <name type="scientific">Megamonas hypermegale</name>
    <dbReference type="NCBI Taxonomy" id="158847"/>
    <lineage>
        <taxon>Bacteria</taxon>
        <taxon>Bacillati</taxon>
        <taxon>Bacillota</taxon>
        <taxon>Negativicutes</taxon>
        <taxon>Selenomonadales</taxon>
        <taxon>Selenomonadaceae</taxon>
        <taxon>Megamonas</taxon>
    </lineage>
</organism>
<dbReference type="PANTHER" id="PTHR30419:SF28">
    <property type="entry name" value="HTH-TYPE TRANSCRIPTIONAL REGULATOR BSDA"/>
    <property type="match status" value="1"/>
</dbReference>
<dbReference type="GO" id="GO:0003677">
    <property type="term" value="F:DNA binding"/>
    <property type="evidence" value="ECO:0007669"/>
    <property type="project" value="UniProtKB-KW"/>
</dbReference>
<dbReference type="InterPro" id="IPR036388">
    <property type="entry name" value="WH-like_DNA-bd_sf"/>
</dbReference>
<comment type="similarity">
    <text evidence="1">Belongs to the LysR transcriptional regulatory family.</text>
</comment>
<dbReference type="Gene3D" id="3.40.190.290">
    <property type="match status" value="1"/>
</dbReference>
<dbReference type="SUPFAM" id="SSF46785">
    <property type="entry name" value="Winged helix' DNA-binding domain"/>
    <property type="match status" value="1"/>
</dbReference>
<evidence type="ECO:0000256" key="3">
    <source>
        <dbReference type="ARBA" id="ARBA00023125"/>
    </source>
</evidence>
<dbReference type="GO" id="GO:0005829">
    <property type="term" value="C:cytosol"/>
    <property type="evidence" value="ECO:0007669"/>
    <property type="project" value="TreeGrafter"/>
</dbReference>